<feature type="transmembrane region" description="Helical" evidence="7">
    <location>
        <begin position="287"/>
        <end position="311"/>
    </location>
</feature>
<keyword evidence="4 7" id="KW-1133">Transmembrane helix</keyword>
<feature type="transmembrane region" description="Helical" evidence="7">
    <location>
        <begin position="777"/>
        <end position="801"/>
    </location>
</feature>
<evidence type="ECO:0000256" key="6">
    <source>
        <dbReference type="ARBA" id="ARBA00038076"/>
    </source>
</evidence>
<feature type="domain" description="ABC3 transporter permease C-terminal" evidence="8">
    <location>
        <begin position="779"/>
        <end position="896"/>
    </location>
</feature>
<feature type="transmembrane region" description="Helical" evidence="7">
    <location>
        <begin position="346"/>
        <end position="371"/>
    </location>
</feature>
<comment type="subcellular location">
    <subcellularLocation>
        <location evidence="1">Cell membrane</location>
        <topology evidence="1">Multi-pass membrane protein</topology>
    </subcellularLocation>
</comment>
<keyword evidence="5 7" id="KW-0472">Membrane</keyword>
<reference evidence="9 10" key="1">
    <citation type="submission" date="2020-10" db="EMBL/GenBank/DDBJ databases">
        <title>ChiBAC.</title>
        <authorList>
            <person name="Zenner C."/>
            <person name="Hitch T.C.A."/>
            <person name="Clavel T."/>
        </authorList>
    </citation>
    <scope>NUCLEOTIDE SEQUENCE [LARGE SCALE GENOMIC DNA]</scope>
    <source>
        <strain evidence="9 10">DSM 108991</strain>
    </source>
</reference>
<protein>
    <submittedName>
        <fullName evidence="9">ABC transporter permease</fullName>
    </submittedName>
</protein>
<name>A0ABR9RMT3_9FIRM</name>
<keyword evidence="2" id="KW-1003">Cell membrane</keyword>
<evidence type="ECO:0000256" key="2">
    <source>
        <dbReference type="ARBA" id="ARBA00022475"/>
    </source>
</evidence>
<feature type="domain" description="ABC3 transporter permease C-terminal" evidence="8">
    <location>
        <begin position="298"/>
        <end position="423"/>
    </location>
</feature>
<feature type="transmembrane region" description="Helical" evidence="7">
    <location>
        <begin position="391"/>
        <end position="413"/>
    </location>
</feature>
<feature type="transmembrane region" description="Helical" evidence="7">
    <location>
        <begin position="472"/>
        <end position="492"/>
    </location>
</feature>
<evidence type="ECO:0000313" key="9">
    <source>
        <dbReference type="EMBL" id="MBE5064270.1"/>
    </source>
</evidence>
<evidence type="ECO:0000256" key="3">
    <source>
        <dbReference type="ARBA" id="ARBA00022692"/>
    </source>
</evidence>
<evidence type="ECO:0000259" key="8">
    <source>
        <dbReference type="Pfam" id="PF02687"/>
    </source>
</evidence>
<organism evidence="9 10">
    <name type="scientific">Claveliimonas monacensis</name>
    <dbReference type="NCBI Taxonomy" id="2779351"/>
    <lineage>
        <taxon>Bacteria</taxon>
        <taxon>Bacillati</taxon>
        <taxon>Bacillota</taxon>
        <taxon>Clostridia</taxon>
        <taxon>Lachnospirales</taxon>
        <taxon>Lachnospiraceae</taxon>
        <taxon>Claveliimonas</taxon>
    </lineage>
</organism>
<dbReference type="PANTHER" id="PTHR30572:SF4">
    <property type="entry name" value="ABC TRANSPORTER PERMEASE YTRF"/>
    <property type="match status" value="1"/>
</dbReference>
<sequence>MRNIFSEITRRTMGQNRTRTVVTIIGVILSTAMVTALAVFAGSMQHFLVQHTIAMEGAWHVDISGMTREELAEVLADDRVEKASVLYELGYVPAREEDGICHLVASRDETAWEELPVELDAGRLPETEDEILIPYDGIWIAGQEAHVGDVLAIPMGRYVSETGETQKSWELVRETSEEAGRAGQYVEGQTQSFTVTGVYKEMAEMDFGSARFDAGYMLLTGGRDIPDQDENGLYCRAFLEMKKPGQADGFIADWVDPSDGRNRLEGVSWSRHDSLLRWQGVFRSERYIQFIVGMLGTLLAVIMVGSVSLIYNSFSISLRERTAQFGLLASVGATRKQLRKSLRFEAFLVSGLGIPLGLLAGVAGSAVTLHFIGGGLTAFMYGYEGEIPVQIYPAALLLAAAFAFLIVLVSVWIPSRRIRKISPMDAIRSTKDIRIRPRDVKSGRLTGKMLGLPGMLASKNYRRDRKKYKSTVVSLTVSMVLLMTAALFTIYLTRAGGTILDPPKYELEYTLFLSGSQGDEQTTGDVRKLLENEPGVEEVWMYKSIYLSIPVEENMLNEEYSRIHSWSEEDHPDGKVPFTCPAIVLSDDEYQEFLKEQGLEEPDAGAAADGADGTDDTVLKAVYYDQMQVYDEENETYSQVPVLSDEVKKRPLAAGIYRAEETPDGGQEMTFEEKLQVEFDQETMQLPEKYDAQGRVDPIMILSERQFEQYRSLMRDGTEGESYFAEFNIRASDYRTVGADLQEKLEEKEEWDGIFYTPAADAEMNRQAVAAIQVLCYGFIALISLIALVNVFNTMSTNLMLRRREFAMLRSVGMTGRSFRLMLGYECVIYGLRSLVYGTILSLLISFAFWHFTSRAGGGNEFIFPWPWFAAAVAGVLLIVGITMAYSIGKIRRMNIIDELRKE</sequence>
<keyword evidence="10" id="KW-1185">Reference proteome</keyword>
<evidence type="ECO:0000256" key="5">
    <source>
        <dbReference type="ARBA" id="ARBA00023136"/>
    </source>
</evidence>
<keyword evidence="3 7" id="KW-0812">Transmembrane</keyword>
<evidence type="ECO:0000256" key="1">
    <source>
        <dbReference type="ARBA" id="ARBA00004651"/>
    </source>
</evidence>
<comment type="similarity">
    <text evidence="6">Belongs to the ABC-4 integral membrane protein family.</text>
</comment>
<dbReference type="Proteomes" id="UP000758652">
    <property type="component" value="Unassembled WGS sequence"/>
</dbReference>
<comment type="caution">
    <text evidence="9">The sequence shown here is derived from an EMBL/GenBank/DDBJ whole genome shotgun (WGS) entry which is preliminary data.</text>
</comment>
<feature type="transmembrane region" description="Helical" evidence="7">
    <location>
        <begin position="21"/>
        <end position="41"/>
    </location>
</feature>
<evidence type="ECO:0000256" key="7">
    <source>
        <dbReference type="SAM" id="Phobius"/>
    </source>
</evidence>
<evidence type="ECO:0000313" key="10">
    <source>
        <dbReference type="Proteomes" id="UP000758652"/>
    </source>
</evidence>
<dbReference type="EMBL" id="JADCKL010000016">
    <property type="protein sequence ID" value="MBE5064270.1"/>
    <property type="molecule type" value="Genomic_DNA"/>
</dbReference>
<dbReference type="InterPro" id="IPR003838">
    <property type="entry name" value="ABC3_permease_C"/>
</dbReference>
<feature type="transmembrane region" description="Helical" evidence="7">
    <location>
        <begin position="822"/>
        <end position="850"/>
    </location>
</feature>
<evidence type="ECO:0000256" key="4">
    <source>
        <dbReference type="ARBA" id="ARBA00022989"/>
    </source>
</evidence>
<accession>A0ABR9RMT3</accession>
<feature type="transmembrane region" description="Helical" evidence="7">
    <location>
        <begin position="862"/>
        <end position="886"/>
    </location>
</feature>
<dbReference type="InterPro" id="IPR050250">
    <property type="entry name" value="Macrolide_Exporter_MacB"/>
</dbReference>
<dbReference type="RefSeq" id="WP_226395612.1">
    <property type="nucleotide sequence ID" value="NZ_JADCKL010000016.1"/>
</dbReference>
<proteinExistence type="inferred from homology"/>
<dbReference type="PANTHER" id="PTHR30572">
    <property type="entry name" value="MEMBRANE COMPONENT OF TRANSPORTER-RELATED"/>
    <property type="match status" value="1"/>
</dbReference>
<gene>
    <name evidence="9" type="ORF">INF30_13515</name>
</gene>
<dbReference type="Pfam" id="PF02687">
    <property type="entry name" value="FtsX"/>
    <property type="match status" value="2"/>
</dbReference>